<evidence type="ECO:0000259" key="1">
    <source>
        <dbReference type="Pfam" id="PF08244"/>
    </source>
</evidence>
<organism evidence="2">
    <name type="scientific">marine sediment metagenome</name>
    <dbReference type="NCBI Taxonomy" id="412755"/>
    <lineage>
        <taxon>unclassified sequences</taxon>
        <taxon>metagenomes</taxon>
        <taxon>ecological metagenomes</taxon>
    </lineage>
</organism>
<dbReference type="InterPro" id="IPR013189">
    <property type="entry name" value="Glyco_hydro_32_C"/>
</dbReference>
<proteinExistence type="predicted"/>
<comment type="caution">
    <text evidence="2">The sequence shown here is derived from an EMBL/GenBank/DDBJ whole genome shotgun (WGS) entry which is preliminary data.</text>
</comment>
<name>X1C496_9ZZZZ</name>
<dbReference type="Pfam" id="PF08244">
    <property type="entry name" value="Glyco_hydro_32C"/>
    <property type="match status" value="1"/>
</dbReference>
<dbReference type="EMBL" id="BART01028188">
    <property type="protein sequence ID" value="GAH02172.1"/>
    <property type="molecule type" value="Genomic_DNA"/>
</dbReference>
<feature type="domain" description="Glycosyl hydrolase family 32 C-terminal" evidence="1">
    <location>
        <begin position="8"/>
        <end position="42"/>
    </location>
</feature>
<reference evidence="2" key="1">
    <citation type="journal article" date="2014" name="Front. Microbiol.">
        <title>High frequency of phylogenetically diverse reductive dehalogenase-homologous genes in deep subseafloor sedimentary metagenomes.</title>
        <authorList>
            <person name="Kawai M."/>
            <person name="Futagami T."/>
            <person name="Toyoda A."/>
            <person name="Takaki Y."/>
            <person name="Nishi S."/>
            <person name="Hori S."/>
            <person name="Arai W."/>
            <person name="Tsubouchi T."/>
            <person name="Morono Y."/>
            <person name="Uchiyama I."/>
            <person name="Ito T."/>
            <person name="Fujiyama A."/>
            <person name="Inagaki F."/>
            <person name="Takami H."/>
        </authorList>
    </citation>
    <scope>NUCLEOTIDE SEQUENCE</scope>
    <source>
        <strain evidence="2">Expedition CK06-06</strain>
    </source>
</reference>
<evidence type="ECO:0000313" key="2">
    <source>
        <dbReference type="EMBL" id="GAH02172.1"/>
    </source>
</evidence>
<dbReference type="InterPro" id="IPR013320">
    <property type="entry name" value="ConA-like_dom_sf"/>
</dbReference>
<accession>X1C496</accession>
<dbReference type="Gene3D" id="2.60.120.560">
    <property type="entry name" value="Exo-inulinase, domain 1"/>
    <property type="match status" value="1"/>
</dbReference>
<gene>
    <name evidence="2" type="ORF">S01H4_49773</name>
</gene>
<dbReference type="AlphaFoldDB" id="X1C496"/>
<protein>
    <recommendedName>
        <fullName evidence="1">Glycosyl hydrolase family 32 C-terminal domain-containing protein</fullName>
    </recommendedName>
</protein>
<feature type="non-terminal residue" evidence="2">
    <location>
        <position position="1"/>
    </location>
</feature>
<dbReference type="SUPFAM" id="SSF49899">
    <property type="entry name" value="Concanavalin A-like lectins/glucanases"/>
    <property type="match status" value="1"/>
</dbReference>
<sequence>NEQKLYCQERYAPLKPMDGKIKLRILVDRTTLEIFANDGQIYMPVRTSIKISDISEDLSKWGTDLNISEFLELYPHKINYLVPYFKPIIIEKSNILVSSEGGKTKLLKMEVYELNSIWH</sequence>